<dbReference type="RefSeq" id="WP_329510143.1">
    <property type="nucleotide sequence ID" value="NZ_BAAAYZ010000236.1"/>
</dbReference>
<reference evidence="1" key="1">
    <citation type="submission" date="2024-01" db="EMBL/GenBank/DDBJ databases">
        <title>First draft genome sequence data of TA4-1, the type strain of Gram-positive actinobacterium Streptomyces chiangmaiensis.</title>
        <authorList>
            <person name="Yasawong M."/>
            <person name="Nantapong N."/>
        </authorList>
    </citation>
    <scope>NUCLEOTIDE SEQUENCE</scope>
    <source>
        <strain evidence="1">TA4-1</strain>
    </source>
</reference>
<evidence type="ECO:0000313" key="2">
    <source>
        <dbReference type="Proteomes" id="UP001333996"/>
    </source>
</evidence>
<comment type="caution">
    <text evidence="1">The sequence shown here is derived from an EMBL/GenBank/DDBJ whole genome shotgun (WGS) entry which is preliminary data.</text>
</comment>
<evidence type="ECO:0000313" key="1">
    <source>
        <dbReference type="EMBL" id="MED7825733.1"/>
    </source>
</evidence>
<gene>
    <name evidence="1" type="ORF">VXC91_28105</name>
</gene>
<proteinExistence type="predicted"/>
<organism evidence="1 2">
    <name type="scientific">Streptomyces chiangmaiensis</name>
    <dbReference type="NCBI Taxonomy" id="766497"/>
    <lineage>
        <taxon>Bacteria</taxon>
        <taxon>Bacillati</taxon>
        <taxon>Actinomycetota</taxon>
        <taxon>Actinomycetes</taxon>
        <taxon>Kitasatosporales</taxon>
        <taxon>Streptomycetaceae</taxon>
        <taxon>Streptomyces</taxon>
    </lineage>
</organism>
<protein>
    <submittedName>
        <fullName evidence="1">Uncharacterized protein</fullName>
    </submittedName>
</protein>
<dbReference type="EMBL" id="JAYWVC010000121">
    <property type="protein sequence ID" value="MED7825733.1"/>
    <property type="molecule type" value="Genomic_DNA"/>
</dbReference>
<accession>A0ABU7FNY3</accession>
<keyword evidence="2" id="KW-1185">Reference proteome</keyword>
<dbReference type="Proteomes" id="UP001333996">
    <property type="component" value="Unassembled WGS sequence"/>
</dbReference>
<name>A0ABU7FNY3_9ACTN</name>
<sequence length="41" mass="4373">MTFDGRYTVEENLGVLSVAGHLGPDAVRRFTGAVGRGRRPG</sequence>